<gene>
    <name evidence="1" type="ORF">IEO70_15880</name>
</gene>
<dbReference type="Proteomes" id="UP000602076">
    <property type="component" value="Unassembled WGS sequence"/>
</dbReference>
<reference evidence="1" key="1">
    <citation type="submission" date="2020-09" db="EMBL/GenBank/DDBJ databases">
        <title>Bacillus faecalis sp. nov., a moderately halophilic bacterium isolated from cow faeces.</title>
        <authorList>
            <person name="Jiang L."/>
            <person name="Lee J."/>
        </authorList>
    </citation>
    <scope>NUCLEOTIDE SEQUENCE</scope>
    <source>
        <strain evidence="1">AGMB 02131</strain>
    </source>
</reference>
<protein>
    <submittedName>
        <fullName evidence="1">Uncharacterized protein</fullName>
    </submittedName>
</protein>
<proteinExistence type="predicted"/>
<dbReference type="RefSeq" id="WP_190999352.1">
    <property type="nucleotide sequence ID" value="NZ_JACXSI010000045.1"/>
</dbReference>
<organism evidence="1 2">
    <name type="scientific">Peribacillus faecalis</name>
    <dbReference type="NCBI Taxonomy" id="2772559"/>
    <lineage>
        <taxon>Bacteria</taxon>
        <taxon>Bacillati</taxon>
        <taxon>Bacillota</taxon>
        <taxon>Bacilli</taxon>
        <taxon>Bacillales</taxon>
        <taxon>Bacillaceae</taxon>
        <taxon>Peribacillus</taxon>
    </lineage>
</organism>
<dbReference type="EMBL" id="JACXSI010000045">
    <property type="protein sequence ID" value="MBD3109820.1"/>
    <property type="molecule type" value="Genomic_DNA"/>
</dbReference>
<name>A0A927HBJ6_9BACI</name>
<keyword evidence="2" id="KW-1185">Reference proteome</keyword>
<dbReference type="AlphaFoldDB" id="A0A927HBJ6"/>
<comment type="caution">
    <text evidence="1">The sequence shown here is derived from an EMBL/GenBank/DDBJ whole genome shotgun (WGS) entry which is preliminary data.</text>
</comment>
<evidence type="ECO:0000313" key="2">
    <source>
        <dbReference type="Proteomes" id="UP000602076"/>
    </source>
</evidence>
<evidence type="ECO:0000313" key="1">
    <source>
        <dbReference type="EMBL" id="MBD3109820.1"/>
    </source>
</evidence>
<sequence length="236" mass="27731">MSNKKARYKVGDTVVIKKYGTVGKITDIKFLEGSFVYEVNYSEGLFMESLLIPISEYDGKIIQEKEQINIEYKYFFGDLVQVFGYEEEYFQVVGFRTEIWRYKENAWEDIVYELSRLSDGEWLEAHEDELILVADAESAEAYFQKLGLLYPLKSSAGKKEIKASQTLRKAERKILQEKKEKKQLIDDLLDLYNDYSQLYKTFHDEEYKKVMIMALLKLKGLTSQSLTKKKKNSFKT</sequence>
<accession>A0A927HBJ6</accession>